<dbReference type="AlphaFoldDB" id="A0A7D5Z081"/>
<evidence type="ECO:0000313" key="3">
    <source>
        <dbReference type="Proteomes" id="UP000510822"/>
    </source>
</evidence>
<reference evidence="2 3" key="1">
    <citation type="journal article" date="2016" name="Int. J. Syst. Evol. Microbiol.">
        <title>Chitinibacter fontanus sp. nov., isolated from a spring.</title>
        <authorList>
            <person name="Sheu S.Y."/>
            <person name="Li Y.S."/>
            <person name="Young C.C."/>
            <person name="Chen W.M."/>
        </authorList>
    </citation>
    <scope>NUCLEOTIDE SEQUENCE [LARGE SCALE GENOMIC DNA]</scope>
    <source>
        <strain evidence="2 3">STM-7</strain>
    </source>
</reference>
<evidence type="ECO:0000256" key="1">
    <source>
        <dbReference type="SAM" id="Phobius"/>
    </source>
</evidence>
<dbReference type="KEGG" id="cfon:HZU75_00955"/>
<dbReference type="InterPro" id="IPR009883">
    <property type="entry name" value="YgfX"/>
</dbReference>
<dbReference type="EMBL" id="CP058952">
    <property type="protein sequence ID" value="QLI80221.1"/>
    <property type="molecule type" value="Genomic_DNA"/>
</dbReference>
<gene>
    <name evidence="2" type="ORF">HZU75_00955</name>
</gene>
<sequence length="142" mass="16532">MLPAVLHINPVSKWQRGFLLLTHSLTLLNAWWMSWPWAVLVSGVVLASWWWHWHQLPAVLQVQCLASGQLEVCMRGGEKYSMRILPSSVLTAHVLVLHLQGDGKKLYLVLWPDSANAEILRQWRVYLRWIWPASLVRDELDF</sequence>
<evidence type="ECO:0000313" key="2">
    <source>
        <dbReference type="EMBL" id="QLI80221.1"/>
    </source>
</evidence>
<feature type="transmembrane region" description="Helical" evidence="1">
    <location>
        <begin position="30"/>
        <end position="51"/>
    </location>
</feature>
<dbReference type="RefSeq" id="WP_180307366.1">
    <property type="nucleotide sequence ID" value="NZ_CP058952.1"/>
</dbReference>
<accession>A0A7D5Z081</accession>
<keyword evidence="1" id="KW-0812">Transmembrane</keyword>
<proteinExistence type="predicted"/>
<dbReference type="Proteomes" id="UP000510822">
    <property type="component" value="Chromosome"/>
</dbReference>
<organism evidence="2 3">
    <name type="scientific">Chitinibacter fontanus</name>
    <dbReference type="NCBI Taxonomy" id="1737446"/>
    <lineage>
        <taxon>Bacteria</taxon>
        <taxon>Pseudomonadati</taxon>
        <taxon>Pseudomonadota</taxon>
        <taxon>Betaproteobacteria</taxon>
        <taxon>Neisseriales</taxon>
        <taxon>Chitinibacteraceae</taxon>
        <taxon>Chitinibacter</taxon>
    </lineage>
</organism>
<keyword evidence="1" id="KW-1133">Transmembrane helix</keyword>
<name>A0A7D5Z081_9NEIS</name>
<keyword evidence="3" id="KW-1185">Reference proteome</keyword>
<dbReference type="Pfam" id="PF07254">
    <property type="entry name" value="Cpta_toxin"/>
    <property type="match status" value="1"/>
</dbReference>
<evidence type="ECO:0008006" key="4">
    <source>
        <dbReference type="Google" id="ProtNLM"/>
    </source>
</evidence>
<protein>
    <recommendedName>
        <fullName evidence="4">Toxin CptA</fullName>
    </recommendedName>
</protein>
<keyword evidence="1" id="KW-0472">Membrane</keyword>